<protein>
    <submittedName>
        <fullName evidence="3">Alpha-galactosidase</fullName>
    </submittedName>
</protein>
<evidence type="ECO:0000256" key="2">
    <source>
        <dbReference type="ARBA" id="ARBA00023295"/>
    </source>
</evidence>
<keyword evidence="2" id="KW-0326">Glycosidase</keyword>
<keyword evidence="1" id="KW-0378">Hydrolase</keyword>
<dbReference type="RefSeq" id="WP_226996817.1">
    <property type="nucleotide sequence ID" value="NZ_CP019606.1"/>
</dbReference>
<gene>
    <name evidence="3" type="ORF">BW730_13565</name>
</gene>
<dbReference type="GO" id="GO:0016052">
    <property type="term" value="P:carbohydrate catabolic process"/>
    <property type="evidence" value="ECO:0007669"/>
    <property type="project" value="InterPro"/>
</dbReference>
<dbReference type="PANTHER" id="PTHR43053:SF3">
    <property type="entry name" value="ALPHA-GALACTOSIDASE C-RELATED"/>
    <property type="match status" value="1"/>
</dbReference>
<evidence type="ECO:0000256" key="1">
    <source>
        <dbReference type="ARBA" id="ARBA00022801"/>
    </source>
</evidence>
<dbReference type="Proteomes" id="UP000188145">
    <property type="component" value="Chromosome"/>
</dbReference>
<dbReference type="EMBL" id="CP019606">
    <property type="protein sequence ID" value="AQP48377.1"/>
    <property type="molecule type" value="Genomic_DNA"/>
</dbReference>
<dbReference type="STRING" id="1332264.BW730_13565"/>
<dbReference type="CDD" id="cd14791">
    <property type="entry name" value="GH36"/>
    <property type="match status" value="1"/>
</dbReference>
<dbReference type="PANTHER" id="PTHR43053">
    <property type="entry name" value="GLYCOSIDASE FAMILY 31"/>
    <property type="match status" value="1"/>
</dbReference>
<dbReference type="InterPro" id="IPR017853">
    <property type="entry name" value="GH"/>
</dbReference>
<dbReference type="InterPro" id="IPR050985">
    <property type="entry name" value="Alpha-glycosidase_related"/>
</dbReference>
<dbReference type="AlphaFoldDB" id="A0A1Q2CQI7"/>
<dbReference type="Gene3D" id="3.20.20.70">
    <property type="entry name" value="Aldolase class I"/>
    <property type="match status" value="1"/>
</dbReference>
<organism evidence="3 4">
    <name type="scientific">Tessaracoccus aquimaris</name>
    <dbReference type="NCBI Taxonomy" id="1332264"/>
    <lineage>
        <taxon>Bacteria</taxon>
        <taxon>Bacillati</taxon>
        <taxon>Actinomycetota</taxon>
        <taxon>Actinomycetes</taxon>
        <taxon>Propionibacteriales</taxon>
        <taxon>Propionibacteriaceae</taxon>
        <taxon>Tessaracoccus</taxon>
    </lineage>
</organism>
<accession>A0A1Q2CQI7</accession>
<evidence type="ECO:0000313" key="3">
    <source>
        <dbReference type="EMBL" id="AQP48377.1"/>
    </source>
</evidence>
<dbReference type="Pfam" id="PF02065">
    <property type="entry name" value="Melibiase"/>
    <property type="match status" value="1"/>
</dbReference>
<dbReference type="KEGG" id="tes:BW730_13565"/>
<proteinExistence type="predicted"/>
<dbReference type="InterPro" id="IPR013785">
    <property type="entry name" value="Aldolase_TIM"/>
</dbReference>
<evidence type="ECO:0000313" key="4">
    <source>
        <dbReference type="Proteomes" id="UP000188145"/>
    </source>
</evidence>
<sequence length="495" mass="54831">MRDPLPIHHDGRVVAGPSEVVSGVEESVIEAARIALLHGIAQGDVYRTGQNSWSPAGWRRIDEEPLRVLRADRLQTADDPAHHDVVRHHSSWMMVVTGESGSVLLGCMEGETPRLRADTDVLTGWTETGRPGTWVLLRGAEQDVLARYRALLADRYGAMTAEPGAVWCSWYSLYEGVSQALLDDIVPELPGLGFDTVQIDDGWERIVGDWQPNEKFPGGMRATADGIAQAGLRPGLWIAPFIALPGSEIVARHPEMLLRDGNGDLVRAGENWGSHYYTFDFTRADARDHLVETVRRVVKDWGFTYLKLDFINAGAVAGRRSVDIDREAAYRQAIATIRDAVGPDVFLLGSGAPIFPSLGILDAVRTGPDVAPLWSHFVVTEPTDALGRNALVNATNRLWLRGLIGLDPDVVYFQRRQNLLTPEQRQWLLDCATLSGFRAVSDLPDWLESVDRDAVRDYLASRPNTRQLSRYRYAIDERIVDFSAAVDGLPGPYPL</sequence>
<dbReference type="InterPro" id="IPR002252">
    <property type="entry name" value="Glyco_hydro_36"/>
</dbReference>
<name>A0A1Q2CQI7_9ACTN</name>
<keyword evidence="4" id="KW-1185">Reference proteome</keyword>
<dbReference type="SUPFAM" id="SSF51445">
    <property type="entry name" value="(Trans)glycosidases"/>
    <property type="match status" value="1"/>
</dbReference>
<dbReference type="GO" id="GO:0004557">
    <property type="term" value="F:alpha-galactosidase activity"/>
    <property type="evidence" value="ECO:0007669"/>
    <property type="project" value="InterPro"/>
</dbReference>
<reference evidence="4" key="1">
    <citation type="submission" date="2017-02" db="EMBL/GenBank/DDBJ databases">
        <title>Tessaracoccus aquaemaris sp. nov., isolated from the intestine of a Korean rockfish, Sebastes schlegelii, in a marine aquaculture pond.</title>
        <authorList>
            <person name="Tak E.J."/>
            <person name="Bae J.-W."/>
        </authorList>
    </citation>
    <scope>NUCLEOTIDE SEQUENCE [LARGE SCALE GENOMIC DNA]</scope>
    <source>
        <strain evidence="4">NSG39</strain>
    </source>
</reference>